<gene>
    <name evidence="3" type="ORF">SLS53_002277</name>
</gene>
<keyword evidence="4" id="KW-1185">Reference proteome</keyword>
<evidence type="ECO:0000313" key="3">
    <source>
        <dbReference type="EMBL" id="KAK7746318.1"/>
    </source>
</evidence>
<feature type="compositionally biased region" description="Basic and acidic residues" evidence="2">
    <location>
        <begin position="33"/>
        <end position="52"/>
    </location>
</feature>
<feature type="region of interest" description="Disordered" evidence="2">
    <location>
        <begin position="1"/>
        <end position="58"/>
    </location>
</feature>
<dbReference type="Proteomes" id="UP001320245">
    <property type="component" value="Unassembled WGS sequence"/>
</dbReference>
<dbReference type="EMBL" id="JAJSPL020000006">
    <property type="protein sequence ID" value="KAK7746318.1"/>
    <property type="molecule type" value="Genomic_DNA"/>
</dbReference>
<evidence type="ECO:0000313" key="4">
    <source>
        <dbReference type="Proteomes" id="UP001320245"/>
    </source>
</evidence>
<dbReference type="AlphaFoldDB" id="A0AAN9UN87"/>
<evidence type="ECO:0000256" key="2">
    <source>
        <dbReference type="SAM" id="MobiDB-lite"/>
    </source>
</evidence>
<reference evidence="3 4" key="1">
    <citation type="journal article" date="2023" name="PLoS ONE">
        <title>Cytospora paraplurivora sp. nov. isolated from orchards with fruit tree decline syndrome in Ontario, Canada.</title>
        <authorList>
            <person name="Ilyukhin E."/>
            <person name="Nguyen H.D.T."/>
            <person name="Castle A.J."/>
            <person name="Ellouze W."/>
        </authorList>
    </citation>
    <scope>NUCLEOTIDE SEQUENCE [LARGE SCALE GENOMIC DNA]</scope>
    <source>
        <strain evidence="3 4">FDS-564</strain>
    </source>
</reference>
<protein>
    <submittedName>
        <fullName evidence="3">Uncharacterized protein</fullName>
    </submittedName>
</protein>
<proteinExistence type="predicted"/>
<accession>A0AAN9UN87</accession>
<comment type="caution">
    <text evidence="3">The sequence shown here is derived from an EMBL/GenBank/DDBJ whole genome shotgun (WGS) entry which is preliminary data.</text>
</comment>
<keyword evidence="1" id="KW-0175">Coiled coil</keyword>
<name>A0AAN9UN87_9PEZI</name>
<sequence>MSSNTARWGQNGVKPTHLNPLRPSVQRNGGRKGLLDRLKTDTPHKKDARDSDGAVQKEPQYVDVTAAFFGRHRRRALRIQSPAPPRQAQLHQGPPPVVVQLQQEKPRNSPDEMQAPGLPLANDLKSDLDQSIAAEGSHLYNNGSARLNELYETLKRSMADAAVENDRVLALVDSQHKKIAKPLSETRLQESSTDESGKATLRQEIHIGKQVESFREHMQTLGAEVDQMWEAWEAAEKEVQKILASLTRSSDDYSVGQADPVVKARKSLARDMQNFEEELENILREAHQEASVSEKAFSKKINGVMSALLQQYLLGD</sequence>
<evidence type="ECO:0000256" key="1">
    <source>
        <dbReference type="SAM" id="Coils"/>
    </source>
</evidence>
<organism evidence="3 4">
    <name type="scientific">Cytospora paraplurivora</name>
    <dbReference type="NCBI Taxonomy" id="2898453"/>
    <lineage>
        <taxon>Eukaryota</taxon>
        <taxon>Fungi</taxon>
        <taxon>Dikarya</taxon>
        <taxon>Ascomycota</taxon>
        <taxon>Pezizomycotina</taxon>
        <taxon>Sordariomycetes</taxon>
        <taxon>Sordariomycetidae</taxon>
        <taxon>Diaporthales</taxon>
        <taxon>Cytosporaceae</taxon>
        <taxon>Cytospora</taxon>
    </lineage>
</organism>
<feature type="coiled-coil region" evidence="1">
    <location>
        <begin position="265"/>
        <end position="296"/>
    </location>
</feature>